<keyword evidence="3 5" id="KW-0012">Acyltransferase</keyword>
<reference evidence="5 6" key="1">
    <citation type="journal article" date="2010" name="Stand. Genomic Sci.">
        <title>Complete genome sequence of Spirochaeta smaragdinae type strain (SEBR 4228).</title>
        <authorList>
            <person name="Mavromatis K."/>
            <person name="Yasawong M."/>
            <person name="Chertkov O."/>
            <person name="Lapidus A."/>
            <person name="Lucas S."/>
            <person name="Nolan M."/>
            <person name="Del Rio T.G."/>
            <person name="Tice H."/>
            <person name="Cheng J.F."/>
            <person name="Pitluck S."/>
            <person name="Liolios K."/>
            <person name="Ivanova N."/>
            <person name="Tapia R."/>
            <person name="Han C."/>
            <person name="Bruce D."/>
            <person name="Goodwin L."/>
            <person name="Pati A."/>
            <person name="Chen A."/>
            <person name="Palaniappan K."/>
            <person name="Land M."/>
            <person name="Hauser L."/>
            <person name="Chang Y.J."/>
            <person name="Jeffries C.D."/>
            <person name="Detter J.C."/>
            <person name="Rohde M."/>
            <person name="Brambilla E."/>
            <person name="Spring S."/>
            <person name="Goker M."/>
            <person name="Sikorski J."/>
            <person name="Woyke T."/>
            <person name="Bristow J."/>
            <person name="Eisen J.A."/>
            <person name="Markowitz V."/>
            <person name="Hugenholtz P."/>
            <person name="Klenk H.P."/>
            <person name="Kyrpides N.C."/>
        </authorList>
    </citation>
    <scope>NUCLEOTIDE SEQUENCE [LARGE SCALE GENOMIC DNA]</scope>
    <source>
        <strain evidence="6">DSM 11293 / JCM 15392 / SEBR 4228</strain>
    </source>
</reference>
<evidence type="ECO:0000313" key="6">
    <source>
        <dbReference type="Proteomes" id="UP000002318"/>
    </source>
</evidence>
<dbReference type="SUPFAM" id="SSF69593">
    <property type="entry name" value="Glycerol-3-phosphate (1)-acyltransferase"/>
    <property type="match status" value="1"/>
</dbReference>
<dbReference type="RefSeq" id="WP_013256347.1">
    <property type="nucleotide sequence ID" value="NC_014364.1"/>
</dbReference>
<dbReference type="Pfam" id="PF01553">
    <property type="entry name" value="Acyltransferase"/>
    <property type="match status" value="1"/>
</dbReference>
<evidence type="ECO:0000313" key="5">
    <source>
        <dbReference type="EMBL" id="ADK82888.1"/>
    </source>
</evidence>
<dbReference type="Proteomes" id="UP000002318">
    <property type="component" value="Chromosome"/>
</dbReference>
<dbReference type="InterPro" id="IPR002123">
    <property type="entry name" value="Plipid/glycerol_acylTrfase"/>
</dbReference>
<protein>
    <submittedName>
        <fullName evidence="5">Phospholipid/glycerol acyltransferase</fullName>
    </submittedName>
</protein>
<organism evidence="5 6">
    <name type="scientific">Sediminispirochaeta smaragdinae (strain DSM 11293 / JCM 15392 / SEBR 4228)</name>
    <name type="common">Spirochaeta smaragdinae</name>
    <dbReference type="NCBI Taxonomy" id="573413"/>
    <lineage>
        <taxon>Bacteria</taxon>
        <taxon>Pseudomonadati</taxon>
        <taxon>Spirochaetota</taxon>
        <taxon>Spirochaetia</taxon>
        <taxon>Spirochaetales</taxon>
        <taxon>Spirochaetaceae</taxon>
        <taxon>Sediminispirochaeta</taxon>
    </lineage>
</organism>
<keyword evidence="6" id="KW-1185">Reference proteome</keyword>
<dbReference type="GO" id="GO:0006654">
    <property type="term" value="P:phosphatidic acid biosynthetic process"/>
    <property type="evidence" value="ECO:0007669"/>
    <property type="project" value="TreeGrafter"/>
</dbReference>
<proteinExistence type="predicted"/>
<dbReference type="AlphaFoldDB" id="E1R833"/>
<feature type="domain" description="Phospholipid/glycerol acyltransferase" evidence="4">
    <location>
        <begin position="36"/>
        <end position="149"/>
    </location>
</feature>
<dbReference type="GO" id="GO:0003841">
    <property type="term" value="F:1-acylglycerol-3-phosphate O-acyltransferase activity"/>
    <property type="evidence" value="ECO:0007669"/>
    <property type="project" value="TreeGrafter"/>
</dbReference>
<dbReference type="SMART" id="SM00563">
    <property type="entry name" value="PlsC"/>
    <property type="match status" value="1"/>
</dbReference>
<dbReference type="OrthoDB" id="9803035at2"/>
<evidence type="ECO:0000256" key="3">
    <source>
        <dbReference type="ARBA" id="ARBA00023315"/>
    </source>
</evidence>
<keyword evidence="2" id="KW-0808">Transferase</keyword>
<dbReference type="eggNOG" id="COG0204">
    <property type="taxonomic scope" value="Bacteria"/>
</dbReference>
<accession>E1R833</accession>
<evidence type="ECO:0000256" key="2">
    <source>
        <dbReference type="ARBA" id="ARBA00022679"/>
    </source>
</evidence>
<evidence type="ECO:0000256" key="1">
    <source>
        <dbReference type="ARBA" id="ARBA00005189"/>
    </source>
</evidence>
<dbReference type="EMBL" id="CP002116">
    <property type="protein sequence ID" value="ADK82888.1"/>
    <property type="molecule type" value="Genomic_DNA"/>
</dbReference>
<dbReference type="CDD" id="cd07989">
    <property type="entry name" value="LPLAT_AGPAT-like"/>
    <property type="match status" value="1"/>
</dbReference>
<dbReference type="PANTHER" id="PTHR10434:SF40">
    <property type="entry name" value="1-ACYL-SN-GLYCEROL-3-PHOSPHATE ACYLTRANSFERASE"/>
    <property type="match status" value="1"/>
</dbReference>
<gene>
    <name evidence="5" type="ordered locus">Spirs_3802</name>
</gene>
<dbReference type="PANTHER" id="PTHR10434">
    <property type="entry name" value="1-ACYL-SN-GLYCEROL-3-PHOSPHATE ACYLTRANSFERASE"/>
    <property type="match status" value="1"/>
</dbReference>
<evidence type="ECO:0000259" key="4">
    <source>
        <dbReference type="SMART" id="SM00563"/>
    </source>
</evidence>
<sequence>MTKAARIVDPVLKMILRGLCRIDASQLDTVPLAGPLIIMVNHINFLEVPLMHLYTSPRPALGLVKKETWDTPFLGFLARIWKAIPIDRSGVDLSALKQAGEHLKNRGIIMLAPEGTRSSDGVLQEAHAGVISLAVRYKSPILPVAHFGGEAFWDNWKHLRRTDVTFKVGVPIKVDFHGQTVTGSKRKAALTELMASLAMMMPEHYHGYYAEAVTQCRRDGFHWLREVPANE</sequence>
<name>E1R833_SEDSS</name>
<comment type="pathway">
    <text evidence="1">Lipid metabolism.</text>
</comment>
<dbReference type="STRING" id="573413.Spirs_3802"/>
<dbReference type="HOGENOM" id="CLU_027938_4_5_12"/>
<dbReference type="KEGG" id="ssm:Spirs_3802"/>